<dbReference type="Proteomes" id="UP001165269">
    <property type="component" value="Unassembled WGS sequence"/>
</dbReference>
<comment type="caution">
    <text evidence="1">The sequence shown here is derived from an EMBL/GenBank/DDBJ whole genome shotgun (WGS) entry which is preliminary data.</text>
</comment>
<dbReference type="RefSeq" id="WP_242775328.1">
    <property type="nucleotide sequence ID" value="NZ_JALDAY010000015.1"/>
</dbReference>
<organism evidence="1 2">
    <name type="scientific">Streptomyces cylindrosporus</name>
    <dbReference type="NCBI Taxonomy" id="2927583"/>
    <lineage>
        <taxon>Bacteria</taxon>
        <taxon>Bacillati</taxon>
        <taxon>Actinomycetota</taxon>
        <taxon>Actinomycetes</taxon>
        <taxon>Kitasatosporales</taxon>
        <taxon>Streptomycetaceae</taxon>
        <taxon>Streptomyces</taxon>
    </lineage>
</organism>
<evidence type="ECO:0000313" key="2">
    <source>
        <dbReference type="Proteomes" id="UP001165269"/>
    </source>
</evidence>
<protein>
    <submittedName>
        <fullName evidence="1">Uncharacterized protein</fullName>
    </submittedName>
</protein>
<reference evidence="1" key="1">
    <citation type="submission" date="2022-03" db="EMBL/GenBank/DDBJ databases">
        <title>Streptomyces 7R015 and 7R016 isolated from Barleria lupulina in Thailand.</title>
        <authorList>
            <person name="Kanchanasin P."/>
            <person name="Phongsopitanun W."/>
            <person name="Tanasupawat S."/>
        </authorList>
    </citation>
    <scope>NUCLEOTIDE SEQUENCE</scope>
    <source>
        <strain evidence="1">7R015</strain>
    </source>
</reference>
<gene>
    <name evidence="1" type="ORF">MQP27_41290</name>
</gene>
<keyword evidence="2" id="KW-1185">Reference proteome</keyword>
<dbReference type="Gene3D" id="2.60.120.200">
    <property type="match status" value="1"/>
</dbReference>
<sequence>MPGFGLLVDDFDDGVRDPATWSGSYGDIVEVGGRARVPCTTAYSAYASAAAYTLAGSQIACRVYPPAAGGAGVEALAEVLVLSSVGGTDAGFSLNLVTGLLHLISRTGYGDPNEVALIYSPSAHAWVRLREGAGTLAWDTSADGATWTTRRSATSPAWVAEANLEVILAGHRDSGAGDYAEFDNFNLLRKTTVGAVARNAPTLTSLARTGPVLSGS</sequence>
<accession>A0ABS9YJT7</accession>
<name>A0ABS9YJT7_9ACTN</name>
<dbReference type="EMBL" id="JALDAY010000015">
    <property type="protein sequence ID" value="MCI3277523.1"/>
    <property type="molecule type" value="Genomic_DNA"/>
</dbReference>
<evidence type="ECO:0000313" key="1">
    <source>
        <dbReference type="EMBL" id="MCI3277523.1"/>
    </source>
</evidence>
<proteinExistence type="predicted"/>